<evidence type="ECO:0000313" key="2">
    <source>
        <dbReference type="Proteomes" id="UP001589855"/>
    </source>
</evidence>
<organism evidence="1 2">
    <name type="scientific">Lactiplantibacillus plajomi</name>
    <dbReference type="NCBI Taxonomy" id="1457217"/>
    <lineage>
        <taxon>Bacteria</taxon>
        <taxon>Bacillati</taxon>
        <taxon>Bacillota</taxon>
        <taxon>Bacilli</taxon>
        <taxon>Lactobacillales</taxon>
        <taxon>Lactobacillaceae</taxon>
        <taxon>Lactiplantibacillus</taxon>
    </lineage>
</organism>
<gene>
    <name evidence="1" type="ORF">ACFFGS_00370</name>
</gene>
<accession>A0ABV6JZI8</accession>
<dbReference type="EMBL" id="JBHLUK010000002">
    <property type="protein sequence ID" value="MFC0422636.1"/>
    <property type="molecule type" value="Genomic_DNA"/>
</dbReference>
<dbReference type="SUPFAM" id="SSF52540">
    <property type="entry name" value="P-loop containing nucleoside triphosphate hydrolases"/>
    <property type="match status" value="1"/>
</dbReference>
<comment type="caution">
    <text evidence="1">The sequence shown here is derived from an EMBL/GenBank/DDBJ whole genome shotgun (WGS) entry which is preliminary data.</text>
</comment>
<sequence>MRNKPRTLLIGGTQAGSGKSLLSLAFATVLVERTLTVTIVHCHADTVTWTKIGAGRTRHQWQTNIQTAAEQADFWEALQFVHTDYLLIDLSTSDRDQQKETWLMNQCWLPLVDDVLLVYAATADWNQRLFQDLGSLQFSMEYTGRHPKVYTVANAYGDHGDSVLTTARLLTWQRDFQAQHREFAALDLEPLGWLRDAQQAPAQILTDARQLLAKVMVPS</sequence>
<protein>
    <submittedName>
        <fullName evidence="1">Uncharacterized protein</fullName>
    </submittedName>
</protein>
<dbReference type="RefSeq" id="WP_137643881.1">
    <property type="nucleotide sequence ID" value="NZ_BAABRM010000001.1"/>
</dbReference>
<dbReference type="Proteomes" id="UP001589855">
    <property type="component" value="Unassembled WGS sequence"/>
</dbReference>
<evidence type="ECO:0000313" key="1">
    <source>
        <dbReference type="EMBL" id="MFC0422636.1"/>
    </source>
</evidence>
<reference evidence="1 2" key="1">
    <citation type="submission" date="2024-09" db="EMBL/GenBank/DDBJ databases">
        <authorList>
            <person name="Sun Q."/>
            <person name="Mori K."/>
        </authorList>
    </citation>
    <scope>NUCLEOTIDE SEQUENCE [LARGE SCALE GENOMIC DNA]</scope>
    <source>
        <strain evidence="1 2">TBRC 4575</strain>
    </source>
</reference>
<proteinExistence type="predicted"/>
<keyword evidence="2" id="KW-1185">Reference proteome</keyword>
<dbReference type="InterPro" id="IPR027417">
    <property type="entry name" value="P-loop_NTPase"/>
</dbReference>
<name>A0ABV6JZI8_9LACO</name>